<dbReference type="Proteomes" id="UP000542674">
    <property type="component" value="Unassembled WGS sequence"/>
</dbReference>
<gene>
    <name evidence="2" type="ORF">F4559_003498</name>
</gene>
<dbReference type="AlphaFoldDB" id="A0A7W7WW86"/>
<dbReference type="Pfam" id="PF00583">
    <property type="entry name" value="Acetyltransf_1"/>
    <property type="match status" value="1"/>
</dbReference>
<evidence type="ECO:0000259" key="1">
    <source>
        <dbReference type="PROSITE" id="PS51186"/>
    </source>
</evidence>
<sequence>MIAWWLRPVRFTGPAERLIPVKVTAARVADVASFLGLAGHVEQWFGPMVDQPGFRDALRRNIDRGTAMCVRPQDGGDLRGGILFTIRPPVCRIGWLVVAPPDRGTGVGRALVTEVVRRLDGSGMVEVITFGEDHPAARPSGARTFYLRLGFAAQEPADPGPDGTSRQWFRRRVVS</sequence>
<dbReference type="RefSeq" id="WP_184669981.1">
    <property type="nucleotide sequence ID" value="NZ_BAABAI010000005.1"/>
</dbReference>
<reference evidence="2 3" key="1">
    <citation type="submission" date="2020-08" db="EMBL/GenBank/DDBJ databases">
        <title>Sequencing the genomes of 1000 actinobacteria strains.</title>
        <authorList>
            <person name="Klenk H.-P."/>
        </authorList>
    </citation>
    <scope>NUCLEOTIDE SEQUENCE [LARGE SCALE GENOMIC DNA]</scope>
    <source>
        <strain evidence="2 3">DSM 45084</strain>
    </source>
</reference>
<accession>A0A7W7WW86</accession>
<dbReference type="SUPFAM" id="SSF55729">
    <property type="entry name" value="Acyl-CoA N-acyltransferases (Nat)"/>
    <property type="match status" value="1"/>
</dbReference>
<name>A0A7W7WW86_9PSEU</name>
<comment type="caution">
    <text evidence="2">The sequence shown here is derived from an EMBL/GenBank/DDBJ whole genome shotgun (WGS) entry which is preliminary data.</text>
</comment>
<organism evidence="2 3">
    <name type="scientific">Saccharothrix violaceirubra</name>
    <dbReference type="NCBI Taxonomy" id="413306"/>
    <lineage>
        <taxon>Bacteria</taxon>
        <taxon>Bacillati</taxon>
        <taxon>Actinomycetota</taxon>
        <taxon>Actinomycetes</taxon>
        <taxon>Pseudonocardiales</taxon>
        <taxon>Pseudonocardiaceae</taxon>
        <taxon>Saccharothrix</taxon>
    </lineage>
</organism>
<keyword evidence="3" id="KW-1185">Reference proteome</keyword>
<dbReference type="GO" id="GO:0016747">
    <property type="term" value="F:acyltransferase activity, transferring groups other than amino-acyl groups"/>
    <property type="evidence" value="ECO:0007669"/>
    <property type="project" value="InterPro"/>
</dbReference>
<proteinExistence type="predicted"/>
<dbReference type="Gene3D" id="3.40.630.30">
    <property type="match status" value="1"/>
</dbReference>
<protein>
    <submittedName>
        <fullName evidence="2">GNAT superfamily N-acetyltransferase</fullName>
    </submittedName>
</protein>
<feature type="domain" description="N-acetyltransferase" evidence="1">
    <location>
        <begin position="21"/>
        <end position="174"/>
    </location>
</feature>
<dbReference type="CDD" id="cd04301">
    <property type="entry name" value="NAT_SF"/>
    <property type="match status" value="1"/>
</dbReference>
<dbReference type="InterPro" id="IPR016181">
    <property type="entry name" value="Acyl_CoA_acyltransferase"/>
</dbReference>
<evidence type="ECO:0000313" key="3">
    <source>
        <dbReference type="Proteomes" id="UP000542674"/>
    </source>
</evidence>
<evidence type="ECO:0000313" key="2">
    <source>
        <dbReference type="EMBL" id="MBB4966139.1"/>
    </source>
</evidence>
<dbReference type="PROSITE" id="PS51186">
    <property type="entry name" value="GNAT"/>
    <property type="match status" value="1"/>
</dbReference>
<keyword evidence="2" id="KW-0808">Transferase</keyword>
<dbReference type="EMBL" id="JACHJS010000001">
    <property type="protein sequence ID" value="MBB4966139.1"/>
    <property type="molecule type" value="Genomic_DNA"/>
</dbReference>
<dbReference type="InterPro" id="IPR000182">
    <property type="entry name" value="GNAT_dom"/>
</dbReference>